<accession>A0A8T3VCL6</accession>
<comment type="caution">
    <text evidence="1">The sequence shown here is derived from an EMBL/GenBank/DDBJ whole genome shotgun (WGS) entry which is preliminary data.</text>
</comment>
<proteinExistence type="predicted"/>
<evidence type="ECO:0000313" key="1">
    <source>
        <dbReference type="EMBL" id="MBE6501075.1"/>
    </source>
</evidence>
<protein>
    <submittedName>
        <fullName evidence="1">Uncharacterized protein</fullName>
    </submittedName>
</protein>
<evidence type="ECO:0000313" key="2">
    <source>
        <dbReference type="Proteomes" id="UP000783037"/>
    </source>
</evidence>
<reference evidence="1" key="1">
    <citation type="submission" date="2019-04" db="EMBL/GenBank/DDBJ databases">
        <title>Evolution of Biomass-Degrading Anaerobic Consortia Revealed by Metagenomics.</title>
        <authorList>
            <person name="Peng X."/>
        </authorList>
    </citation>
    <scope>NUCLEOTIDE SEQUENCE</scope>
    <source>
        <strain evidence="1">SIG18</strain>
    </source>
</reference>
<dbReference type="EMBL" id="SUTK01000003">
    <property type="protein sequence ID" value="MBE6501075.1"/>
    <property type="molecule type" value="Genomic_DNA"/>
</dbReference>
<organism evidence="1 2">
    <name type="scientific">Methanobrevibacter thaueri</name>
    <dbReference type="NCBI Taxonomy" id="190975"/>
    <lineage>
        <taxon>Archaea</taxon>
        <taxon>Methanobacteriati</taxon>
        <taxon>Methanobacteriota</taxon>
        <taxon>Methanomada group</taxon>
        <taxon>Methanobacteria</taxon>
        <taxon>Methanobacteriales</taxon>
        <taxon>Methanobacteriaceae</taxon>
        <taxon>Methanobrevibacter</taxon>
    </lineage>
</organism>
<dbReference type="AlphaFoldDB" id="A0A8T3VCL6"/>
<dbReference type="RefSeq" id="WP_303738195.1">
    <property type="nucleotide sequence ID" value="NZ_SUTK01000003.1"/>
</dbReference>
<sequence>MSEKTYIYEYGRDELSELSDIELKALKKASRLNDKMLDLKILIDEIDYDWGEYLDFLENEKISKICEFRGGQCIDFDEELLNAIVNTLKKSLNDTNKSINYNHKKIGLNRVLDG</sequence>
<gene>
    <name evidence="1" type="ORF">E7Z79_01385</name>
</gene>
<name>A0A8T3VCL6_9EURY</name>
<dbReference type="Proteomes" id="UP000783037">
    <property type="component" value="Unassembled WGS sequence"/>
</dbReference>